<dbReference type="Proteomes" id="UP000518300">
    <property type="component" value="Unassembled WGS sequence"/>
</dbReference>
<dbReference type="SMART" id="SM00089">
    <property type="entry name" value="PKD"/>
    <property type="match status" value="1"/>
</dbReference>
<gene>
    <name evidence="2" type="ORF">HG543_33900</name>
</gene>
<reference evidence="2 3" key="1">
    <citation type="submission" date="2020-04" db="EMBL/GenBank/DDBJ databases">
        <title>Draft genome of Pyxidicoccus fallax type strain.</title>
        <authorList>
            <person name="Whitworth D.E."/>
        </authorList>
    </citation>
    <scope>NUCLEOTIDE SEQUENCE [LARGE SCALE GENOMIC DNA]</scope>
    <source>
        <strain evidence="2 3">DSM 14698</strain>
    </source>
</reference>
<evidence type="ECO:0000313" key="2">
    <source>
        <dbReference type="EMBL" id="NMO19832.1"/>
    </source>
</evidence>
<dbReference type="InterPro" id="IPR013783">
    <property type="entry name" value="Ig-like_fold"/>
</dbReference>
<organism evidence="2 3">
    <name type="scientific">Pyxidicoccus fallax</name>
    <dbReference type="NCBI Taxonomy" id="394095"/>
    <lineage>
        <taxon>Bacteria</taxon>
        <taxon>Pseudomonadati</taxon>
        <taxon>Myxococcota</taxon>
        <taxon>Myxococcia</taxon>
        <taxon>Myxococcales</taxon>
        <taxon>Cystobacterineae</taxon>
        <taxon>Myxococcaceae</taxon>
        <taxon>Pyxidicoccus</taxon>
    </lineage>
</organism>
<evidence type="ECO:0000313" key="3">
    <source>
        <dbReference type="Proteomes" id="UP000518300"/>
    </source>
</evidence>
<dbReference type="InterPro" id="IPR000601">
    <property type="entry name" value="PKD_dom"/>
</dbReference>
<evidence type="ECO:0000259" key="1">
    <source>
        <dbReference type="PROSITE" id="PS50093"/>
    </source>
</evidence>
<dbReference type="Gene3D" id="2.60.40.10">
    <property type="entry name" value="Immunoglobulins"/>
    <property type="match status" value="6"/>
</dbReference>
<dbReference type="InterPro" id="IPR022409">
    <property type="entry name" value="PKD/Chitinase_dom"/>
</dbReference>
<dbReference type="Pfam" id="PF07603">
    <property type="entry name" value="Lcl_C"/>
    <property type="match status" value="1"/>
</dbReference>
<comment type="caution">
    <text evidence="2">The sequence shown here is derived from an EMBL/GenBank/DDBJ whole genome shotgun (WGS) entry which is preliminary data.</text>
</comment>
<dbReference type="InterPro" id="IPR011460">
    <property type="entry name" value="Lcl_C"/>
</dbReference>
<proteinExistence type="predicted"/>
<dbReference type="RefSeq" id="WP_169349071.1">
    <property type="nucleotide sequence ID" value="NZ_JABBJJ010000208.1"/>
</dbReference>
<dbReference type="InterPro" id="IPR011635">
    <property type="entry name" value="CARDB"/>
</dbReference>
<name>A0A848LQB3_9BACT</name>
<feature type="domain" description="PKD" evidence="1">
    <location>
        <begin position="385"/>
        <end position="452"/>
    </location>
</feature>
<dbReference type="InterPro" id="IPR035986">
    <property type="entry name" value="PKD_dom_sf"/>
</dbReference>
<accession>A0A848LQB3</accession>
<dbReference type="SUPFAM" id="SSF49299">
    <property type="entry name" value="PKD domain"/>
    <property type="match status" value="1"/>
</dbReference>
<sequence length="1613" mass="172613">MGTSSSSVYGFSNSYLKNIQPFGAKGNAALTIQDYMDKIEDLQEFTEEYNECAESGFQESGCSARDLTWNGICMLFGWTVDDLLIFNPGIPYDKLCNGEPSLKCCKYDADNQNYCHTAFNTEAPINCEGNWTVPNPKSFGECLRHNPDSPGCLCDYLPACTTGTVRHIEIATDWRFNRLGKTLAATIQDGLTRSRSDAFVDHEGGLIRNQPGAFVDYVSFVGFRPHRRVIQQAAPFAKPDEFPSGYSLSERYHANDNDPDARYLRGLTTLAVQRVFAGIPNLQARWDYIASRHWTAETKAAYLANVPNPDDKLQQCVGAFGLAMLQQAQPDTYALLTVPLPGEAQPDCTPGWVGGAAVGSAPTVVMEKSVAGAVVTVAPTIDDPNASDNPEGAYAVSLDWGDGRIEGRVFLSGSSPAEAYSHTYEVAGTYSIRMSVINTAGLMGHATAEVSVAEGSGQPVARSVETVQFELEASVIARTHGRVRVDVSAVDRQGEEHSLGYLWTELAGPSGTLVTLPLNEVMPFRDLTDIATLRLKPRHFDVANLGSRELLLKGVKLQLHGVAGPTSYPLTNRDVSIYVAGATTPVAPLMEVGTGKLKLPIQDAEIVIRVPEGSTPAPSSAYDCRPVQTETPLMRSAGGGCEDIATGLVFIQLPGVRTWHEAVWDSMLEGNAPSDEHDQGRVNDYPGNYPAPGPDSSWVNACHELVQGGYADWRLPSEKELLVIAGATRAGVYLPYDMASFVWTSSSADAPSGVLRHLGSAARTTAAKATAQYPTVCVRSPPPPPRHDCRPQTDGSALFISSEGGCMDTRAGGLVWSKPSVSPKSWHAAVWGSELEGNDAPDAVDGIRRNDYAEATIPGVPDSSKENFCHSLVEGGYQDWRLPTVTELLAVKGTALAGKYFHYDLTETFWTANTATATTYATAVTLGDARGNATILKTLHHRVVCVRVPSTLQAVDLIPTAFTAPSAMGTQSSVTFTWTVKNQGAKEATPSWRDSVYLSSDAVLSADDRLVTEQQRTLAVGVGATYSVTKIATLPAAPAGQHYFLLRTDSSASKEEVDDANNTSAAIAVKLTAPNLVPLSFTVPALGANGEALPMSWTVRNDGAAVANGRWYDKVYLSTDETWDAADALVGEVARTNQALAASESYVVNVALQLPKLSAEGPAHLILMLDQNGELVETDDVNSYVVPISVNRPDLVAEVFTAPGMAATGEPIALSWTVSNIGSGTAHGQWYTSGTDSYRWYDKVYLSMDAKWDAADALVGEVARSNAPLAAGTSYTVNATLQLPKVYAEGAAYLLVMADMNGDIGERDEANNAFAVPFTVSHPDLVVASFTAPGMAATGEPIALSWTVNNVGSGTAHGQWYTSGTDSYRWYDKVYLSMDAKWDAADSFVGEVVRSNAPLAAGASYTVNAALQLPKVYAEGAAYLLVMADMNGDIGERDEANNAFAVPFTVSRSDLVVASFTGPDVAAPGEQVSLSWTVSNVGPGTAHGQWYTSGTDSYRWYDKVYLSMDTKWDAADSFVGEAVRSNAPLAAGTSYTTNASLRLPGTVATGSWHLIIIVDQNGDISERDEMNNARPFILTIGGSQSVERGRIRAYGVGEALGAEPHLNVEAIVP</sequence>
<dbReference type="PROSITE" id="PS50093">
    <property type="entry name" value="PKD"/>
    <property type="match status" value="1"/>
</dbReference>
<dbReference type="Pfam" id="PF07705">
    <property type="entry name" value="CARDB"/>
    <property type="match status" value="4"/>
</dbReference>
<protein>
    <submittedName>
        <fullName evidence="2">DUF1566 domain-containing protein</fullName>
    </submittedName>
</protein>
<dbReference type="EMBL" id="JABBJJ010000208">
    <property type="protein sequence ID" value="NMO19832.1"/>
    <property type="molecule type" value="Genomic_DNA"/>
</dbReference>
<keyword evidence="3" id="KW-1185">Reference proteome</keyword>